<evidence type="ECO:0000256" key="7">
    <source>
        <dbReference type="ARBA" id="ARBA00022840"/>
    </source>
</evidence>
<evidence type="ECO:0000256" key="5">
    <source>
        <dbReference type="ARBA" id="ARBA00022741"/>
    </source>
</evidence>
<dbReference type="AlphaFoldDB" id="A0A0F7EHS5"/>
<dbReference type="InterPro" id="IPR011529">
    <property type="entry name" value="Glu_5kinase"/>
</dbReference>
<evidence type="ECO:0000259" key="9">
    <source>
        <dbReference type="SMART" id="SM00359"/>
    </source>
</evidence>
<comment type="subcellular location">
    <subcellularLocation>
        <location evidence="8">Cytoplasm</location>
    </subcellularLocation>
</comment>
<dbReference type="InterPro" id="IPR001048">
    <property type="entry name" value="Asp/Glu/Uridylate_kinase"/>
</dbReference>
<feature type="binding site" evidence="8">
    <location>
        <begin position="213"/>
        <end position="219"/>
    </location>
    <ligand>
        <name>ATP</name>
        <dbReference type="ChEBI" id="CHEBI:30616"/>
    </ligand>
</feature>
<dbReference type="GO" id="GO:0003723">
    <property type="term" value="F:RNA binding"/>
    <property type="evidence" value="ECO:0007669"/>
    <property type="project" value="InterPro"/>
</dbReference>
<dbReference type="InterPro" id="IPR005715">
    <property type="entry name" value="Glu_5kinase/COase_Synthase"/>
</dbReference>
<dbReference type="GO" id="GO:0055129">
    <property type="term" value="P:L-proline biosynthetic process"/>
    <property type="evidence" value="ECO:0007669"/>
    <property type="project" value="UniProtKB-UniRule"/>
</dbReference>
<feature type="domain" description="PUA" evidence="9">
    <location>
        <begin position="294"/>
        <end position="369"/>
    </location>
</feature>
<organism evidence="10">
    <name type="scientific">Brevibacillus laterosporus</name>
    <name type="common">Bacillus laterosporus</name>
    <dbReference type="NCBI Taxonomy" id="1465"/>
    <lineage>
        <taxon>Bacteria</taxon>
        <taxon>Bacillati</taxon>
        <taxon>Bacillota</taxon>
        <taxon>Bacilli</taxon>
        <taxon>Bacillales</taxon>
        <taxon>Paenibacillaceae</taxon>
        <taxon>Brevibacillus</taxon>
    </lineage>
</organism>
<reference evidence="10" key="1">
    <citation type="submission" date="2015-03" db="EMBL/GenBank/DDBJ databases">
        <title>MIGS Cultured Bacterial/Archaeal sample from Brevibacillus laterosporus.</title>
        <authorList>
            <person name="Zeng D."/>
            <person name="Zhu L."/>
            <person name="Dong G."/>
            <person name="Ye W."/>
            <person name="Ren D."/>
            <person name="Wu L."/>
            <person name="Xu J."/>
            <person name="Li G."/>
            <person name="Guo L."/>
        </authorList>
    </citation>
    <scope>NUCLEOTIDE SEQUENCE</scope>
    <source>
        <strain evidence="10">B9</strain>
    </source>
</reference>
<dbReference type="NCBIfam" id="TIGR01027">
    <property type="entry name" value="proB"/>
    <property type="match status" value="1"/>
</dbReference>
<feature type="binding site" evidence="8">
    <location>
        <position position="12"/>
    </location>
    <ligand>
        <name>ATP</name>
        <dbReference type="ChEBI" id="CHEBI:30616"/>
    </ligand>
</feature>
<dbReference type="InterPro" id="IPR002478">
    <property type="entry name" value="PUA"/>
</dbReference>
<comment type="pathway">
    <text evidence="8">Amino-acid biosynthesis; L-proline biosynthesis; L-glutamate 5-semialdehyde from L-glutamate: step 1/2.</text>
</comment>
<evidence type="ECO:0000256" key="6">
    <source>
        <dbReference type="ARBA" id="ARBA00022777"/>
    </source>
</evidence>
<dbReference type="CDD" id="cd21157">
    <property type="entry name" value="PUA_G5K"/>
    <property type="match status" value="1"/>
</dbReference>
<dbReference type="SMART" id="SM00359">
    <property type="entry name" value="PUA"/>
    <property type="match status" value="1"/>
</dbReference>
<dbReference type="PANTHER" id="PTHR43654">
    <property type="entry name" value="GLUTAMATE 5-KINASE"/>
    <property type="match status" value="1"/>
</dbReference>
<proteinExistence type="inferred from homology"/>
<dbReference type="Gene3D" id="2.30.130.10">
    <property type="entry name" value="PUA domain"/>
    <property type="match status" value="1"/>
</dbReference>
<dbReference type="EC" id="2.7.2.11" evidence="8"/>
<evidence type="ECO:0000256" key="8">
    <source>
        <dbReference type="HAMAP-Rule" id="MF_00456"/>
    </source>
</evidence>
<dbReference type="InterPro" id="IPR015947">
    <property type="entry name" value="PUA-like_sf"/>
</dbReference>
<keyword evidence="1 8" id="KW-0963">Cytoplasm</keyword>
<keyword evidence="7 8" id="KW-0067">ATP-binding</keyword>
<keyword evidence="3 8" id="KW-0641">Proline biosynthesis</keyword>
<keyword evidence="4 8" id="KW-0808">Transferase</keyword>
<sequence length="383" mass="41379">MNQTGKMRIVVKVGSSSLAKKQGGCDQQKMSLLVDAITALRDEGHEVVLVSSGAVASGYCLLGYEQRPRTIVAKQAAAAIGQSILMEHYSALFAAYNYHIAQILLTRSDFSNQERYRHAFQTMSLLLSRNITPIINENDTVSVAELTFGDNDMLGSLVAGMLHADIYIILTDTDGIYNKDPRNNPDAKRFDKVATITDEIKAVAGGSGSSLGTGGMQSKVIAAETALKVGTRTFIGRLSSKDSLLHVINGTGEGTYIGDFGGINSDTSTTHAAEKRESVSTQKQWIALHSAIAGRLHVDAGAQEAIQQRKSSLLPAGITSVEGDFSQGDVVEVYAPTGLIGRGVCRYDSELLRQIISEPQREKPFTEAIHRDQWVSLPHLIQK</sequence>
<dbReference type="SUPFAM" id="SSF53633">
    <property type="entry name" value="Carbamate kinase-like"/>
    <property type="match status" value="1"/>
</dbReference>
<evidence type="ECO:0000256" key="1">
    <source>
        <dbReference type="ARBA" id="ARBA00022490"/>
    </source>
</evidence>
<accession>A0A0F7EHS5</accession>
<dbReference type="InterPro" id="IPR036974">
    <property type="entry name" value="PUA_sf"/>
</dbReference>
<feature type="binding site" evidence="8">
    <location>
        <position position="151"/>
    </location>
    <ligand>
        <name>substrate</name>
    </ligand>
</feature>
<feature type="binding site" evidence="8">
    <location>
        <begin position="171"/>
        <end position="172"/>
    </location>
    <ligand>
        <name>ATP</name>
        <dbReference type="ChEBI" id="CHEBI:30616"/>
    </ligand>
</feature>
<dbReference type="EMBL" id="CP011074">
    <property type="protein sequence ID" value="AKF94804.1"/>
    <property type="molecule type" value="Genomic_DNA"/>
</dbReference>
<dbReference type="PRINTS" id="PR00474">
    <property type="entry name" value="GLU5KINASE"/>
</dbReference>
<dbReference type="Gene3D" id="3.40.1160.10">
    <property type="entry name" value="Acetylglutamate kinase-like"/>
    <property type="match status" value="1"/>
</dbReference>
<name>A0A0F7EHS5_BRELA</name>
<evidence type="ECO:0000313" key="10">
    <source>
        <dbReference type="EMBL" id="AKF94804.1"/>
    </source>
</evidence>
<dbReference type="GO" id="GO:0005829">
    <property type="term" value="C:cytosol"/>
    <property type="evidence" value="ECO:0007669"/>
    <property type="project" value="TreeGrafter"/>
</dbReference>
<keyword evidence="6 8" id="KW-0418">Kinase</keyword>
<dbReference type="HAMAP" id="MF_00456">
    <property type="entry name" value="ProB"/>
    <property type="match status" value="1"/>
</dbReference>
<dbReference type="GO" id="GO:0004349">
    <property type="term" value="F:glutamate 5-kinase activity"/>
    <property type="evidence" value="ECO:0007669"/>
    <property type="project" value="UniProtKB-UniRule"/>
</dbReference>
<dbReference type="CDD" id="cd04242">
    <property type="entry name" value="AAK_G5K_ProB"/>
    <property type="match status" value="1"/>
</dbReference>
<comment type="similarity">
    <text evidence="8">Belongs to the glutamate 5-kinase family.</text>
</comment>
<dbReference type="Pfam" id="PF00696">
    <property type="entry name" value="AA_kinase"/>
    <property type="match status" value="1"/>
</dbReference>
<feature type="binding site" evidence="8">
    <location>
        <position position="139"/>
    </location>
    <ligand>
        <name>substrate</name>
    </ligand>
</feature>
<dbReference type="PROSITE" id="PS50890">
    <property type="entry name" value="PUA"/>
    <property type="match status" value="1"/>
</dbReference>
<evidence type="ECO:0000256" key="3">
    <source>
        <dbReference type="ARBA" id="ARBA00022650"/>
    </source>
</evidence>
<dbReference type="InterPro" id="IPR041739">
    <property type="entry name" value="G5K_ProB"/>
</dbReference>
<keyword evidence="2 8" id="KW-0028">Amino-acid biosynthesis</keyword>
<evidence type="ECO:0000256" key="2">
    <source>
        <dbReference type="ARBA" id="ARBA00022605"/>
    </source>
</evidence>
<feature type="binding site" evidence="8">
    <location>
        <position position="52"/>
    </location>
    <ligand>
        <name>substrate</name>
    </ligand>
</feature>
<dbReference type="PROSITE" id="PS00902">
    <property type="entry name" value="GLUTAMATE_5_KINASE"/>
    <property type="match status" value="1"/>
</dbReference>
<dbReference type="FunFam" id="3.40.1160.10:FF:000018">
    <property type="entry name" value="Glutamate 5-kinase"/>
    <property type="match status" value="1"/>
</dbReference>
<dbReference type="PIRSF" id="PIRSF000729">
    <property type="entry name" value="GK"/>
    <property type="match status" value="1"/>
</dbReference>
<protein>
    <recommendedName>
        <fullName evidence="8">Glutamate 5-kinase</fullName>
        <ecNumber evidence="8">2.7.2.11</ecNumber>
    </recommendedName>
    <alternativeName>
        <fullName evidence="8">Gamma-glutamyl kinase</fullName>
        <shortName evidence="8">GK</shortName>
    </alternativeName>
</protein>
<dbReference type="SUPFAM" id="SSF88697">
    <property type="entry name" value="PUA domain-like"/>
    <property type="match status" value="1"/>
</dbReference>
<dbReference type="RefSeq" id="WP_031411606.1">
    <property type="nucleotide sequence ID" value="NZ_CP011074.1"/>
</dbReference>
<comment type="function">
    <text evidence="8">Catalyzes the transfer of a phosphate group to glutamate to form L-glutamate 5-phosphate.</text>
</comment>
<dbReference type="PANTHER" id="PTHR43654:SF1">
    <property type="entry name" value="ISOPENTENYL PHOSPHATE KINASE"/>
    <property type="match status" value="1"/>
</dbReference>
<dbReference type="GO" id="GO:0005524">
    <property type="term" value="F:ATP binding"/>
    <property type="evidence" value="ECO:0007669"/>
    <property type="project" value="UniProtKB-KW"/>
</dbReference>
<dbReference type="UniPathway" id="UPA00098">
    <property type="reaction ID" value="UER00359"/>
</dbReference>
<dbReference type="InterPro" id="IPR036393">
    <property type="entry name" value="AceGlu_kinase-like_sf"/>
</dbReference>
<evidence type="ECO:0000256" key="4">
    <source>
        <dbReference type="ARBA" id="ARBA00022679"/>
    </source>
</evidence>
<dbReference type="InterPro" id="IPR019797">
    <property type="entry name" value="Glutamate_5-kinase_CS"/>
</dbReference>
<gene>
    <name evidence="8" type="primary">proB</name>
    <name evidence="10" type="ORF">EX87_03950</name>
</gene>
<dbReference type="Pfam" id="PF01472">
    <property type="entry name" value="PUA"/>
    <property type="match status" value="1"/>
</dbReference>
<keyword evidence="5 8" id="KW-0547">Nucleotide-binding</keyword>
<dbReference type="InterPro" id="IPR001057">
    <property type="entry name" value="Glu/AcGlu_kinase"/>
</dbReference>
<comment type="catalytic activity">
    <reaction evidence="8">
        <text>L-glutamate + ATP = L-glutamyl 5-phosphate + ADP</text>
        <dbReference type="Rhea" id="RHEA:14877"/>
        <dbReference type="ChEBI" id="CHEBI:29985"/>
        <dbReference type="ChEBI" id="CHEBI:30616"/>
        <dbReference type="ChEBI" id="CHEBI:58274"/>
        <dbReference type="ChEBI" id="CHEBI:456216"/>
        <dbReference type="EC" id="2.7.2.11"/>
    </reaction>
</comment>